<accession>A0ABV4HV09</accession>
<evidence type="ECO:0000256" key="1">
    <source>
        <dbReference type="ARBA" id="ARBA00022729"/>
    </source>
</evidence>
<reference evidence="2 3" key="1">
    <citation type="submission" date="2024-07" db="EMBL/GenBank/DDBJ databases">
        <title>Luteimonas salilacus sp. nov., isolated from the shore soil of Salt Lake in Tibet of China.</title>
        <authorList>
            <person name="Zhang X."/>
            <person name="Li A."/>
        </authorList>
    </citation>
    <scope>NUCLEOTIDE SEQUENCE [LARGE SCALE GENOMIC DNA]</scope>
    <source>
        <strain evidence="2 3">B3-2-R+30</strain>
    </source>
</reference>
<dbReference type="Gene3D" id="2.130.10.130">
    <property type="entry name" value="Integrin alpha, N-terminal"/>
    <property type="match status" value="2"/>
</dbReference>
<evidence type="ECO:0000313" key="3">
    <source>
        <dbReference type="Proteomes" id="UP001566331"/>
    </source>
</evidence>
<evidence type="ECO:0000313" key="2">
    <source>
        <dbReference type="EMBL" id="MEZ0476589.1"/>
    </source>
</evidence>
<dbReference type="PANTHER" id="PTHR46580">
    <property type="entry name" value="SENSOR KINASE-RELATED"/>
    <property type="match status" value="1"/>
</dbReference>
<sequence>MKDGIVARTLSHAPLVCAVTASLLCAQVARSQSTKPGASAANASAIFLDATTTHVPKAETLHALDAALVDVDRDGDLDVVLAVEGDANRLYLNDGNARLRWRQGAFGTATYDTEHVLSADFNRDGHADVMFIAEDDQAHQLFYGDGKGAFTDVSDRLPARSEGNGFAIGDVNRDGLPDIVLGNSGERGQDFLWLNDQGRPGHFIDATKTHLPAVNDATQDIALADLDADGDPDMVVANERPPNRLLLNDGQGRFADASDRLQLPVELHTREVHVFDATGDRKPDILFLNLTSNAGGYERDPQARLLVNDGRGRFVDATAKRLPKNAFSSWGGAVVDFNDDGFPDLIVGAIAVPGFKPMQARAYANDGKGSFKDVTSDVLPATVAGRSWSMAVGDLDNDGKDDIFIGGWGTQARLLLRKPRGKGVGEH</sequence>
<comment type="caution">
    <text evidence="2">The sequence shown here is derived from an EMBL/GenBank/DDBJ whole genome shotgun (WGS) entry which is preliminary data.</text>
</comment>
<dbReference type="InterPro" id="IPR013517">
    <property type="entry name" value="FG-GAP"/>
</dbReference>
<protein>
    <submittedName>
        <fullName evidence="2">FG-GAP repeat domain-containing protein</fullName>
    </submittedName>
</protein>
<dbReference type="Proteomes" id="UP001566331">
    <property type="component" value="Unassembled WGS sequence"/>
</dbReference>
<proteinExistence type="predicted"/>
<dbReference type="RefSeq" id="WP_370565732.1">
    <property type="nucleotide sequence ID" value="NZ_JBFWIB010000023.1"/>
</dbReference>
<gene>
    <name evidence="2" type="ORF">AB6713_18505</name>
</gene>
<dbReference type="InterPro" id="IPR028994">
    <property type="entry name" value="Integrin_alpha_N"/>
</dbReference>
<dbReference type="Pfam" id="PF13517">
    <property type="entry name" value="FG-GAP_3"/>
    <property type="match status" value="4"/>
</dbReference>
<dbReference type="PANTHER" id="PTHR46580:SF4">
    <property type="entry name" value="ATP_GTP-BINDING PROTEIN"/>
    <property type="match status" value="1"/>
</dbReference>
<dbReference type="EMBL" id="JBFWIC010000041">
    <property type="protein sequence ID" value="MEZ0476589.1"/>
    <property type="molecule type" value="Genomic_DNA"/>
</dbReference>
<organism evidence="2 3">
    <name type="scientific">Luteimonas salinilitoris</name>
    <dbReference type="NCBI Taxonomy" id="3237697"/>
    <lineage>
        <taxon>Bacteria</taxon>
        <taxon>Pseudomonadati</taxon>
        <taxon>Pseudomonadota</taxon>
        <taxon>Gammaproteobacteria</taxon>
        <taxon>Lysobacterales</taxon>
        <taxon>Lysobacteraceae</taxon>
        <taxon>Luteimonas</taxon>
    </lineage>
</organism>
<name>A0ABV4HV09_9GAMM</name>
<dbReference type="SUPFAM" id="SSF69318">
    <property type="entry name" value="Integrin alpha N-terminal domain"/>
    <property type="match status" value="1"/>
</dbReference>
<keyword evidence="1" id="KW-0732">Signal</keyword>
<keyword evidence="3" id="KW-1185">Reference proteome</keyword>